<keyword evidence="1" id="KW-0812">Transmembrane</keyword>
<keyword evidence="1" id="KW-1133">Transmembrane helix</keyword>
<name>A0A7K3M6E3_9ACTN</name>
<accession>A0A7K3M6E3</accession>
<gene>
    <name evidence="2" type="ORF">F7O44_16175</name>
</gene>
<evidence type="ECO:0000313" key="2">
    <source>
        <dbReference type="EMBL" id="NDL58607.1"/>
    </source>
</evidence>
<evidence type="ECO:0000256" key="1">
    <source>
        <dbReference type="SAM" id="Phobius"/>
    </source>
</evidence>
<dbReference type="EMBL" id="WLZY01000005">
    <property type="protein sequence ID" value="NDL58607.1"/>
    <property type="molecule type" value="Genomic_DNA"/>
</dbReference>
<sequence length="141" mass="14944">MSRVRDERGGAIVEFHLLGLLLLVPVVYILLTVLDVQRSSYGVTQAAREAGRLYVTTGDQHAARLAAEVALRDQGLDADAVSVVFSCSATPCYQPGAEITVVVDTDVALPLVPDVLAGSAHAHVPVSATHVAVVDRYRALQ</sequence>
<proteinExistence type="predicted"/>
<dbReference type="RefSeq" id="WP_162451300.1">
    <property type="nucleotide sequence ID" value="NZ_WLZY01000005.1"/>
</dbReference>
<feature type="transmembrane region" description="Helical" evidence="1">
    <location>
        <begin position="12"/>
        <end position="31"/>
    </location>
</feature>
<reference evidence="2 3" key="1">
    <citation type="submission" date="2019-11" db="EMBL/GenBank/DDBJ databases">
        <authorList>
            <person name="Li X.-J."/>
            <person name="Feng X.-M."/>
        </authorList>
    </citation>
    <scope>NUCLEOTIDE SEQUENCE [LARGE SCALE GENOMIC DNA]</scope>
    <source>
        <strain evidence="2 3">XMNu-373</strain>
    </source>
</reference>
<dbReference type="AlphaFoldDB" id="A0A7K3M6E3"/>
<protein>
    <submittedName>
        <fullName evidence="2">Pilus assembly protein</fullName>
    </submittedName>
</protein>
<keyword evidence="3" id="KW-1185">Reference proteome</keyword>
<organism evidence="2 3">
    <name type="scientific">Phytoactinopolyspora mesophila</name>
    <dbReference type="NCBI Taxonomy" id="2650750"/>
    <lineage>
        <taxon>Bacteria</taxon>
        <taxon>Bacillati</taxon>
        <taxon>Actinomycetota</taxon>
        <taxon>Actinomycetes</taxon>
        <taxon>Jiangellales</taxon>
        <taxon>Jiangellaceae</taxon>
        <taxon>Phytoactinopolyspora</taxon>
    </lineage>
</organism>
<comment type="caution">
    <text evidence="2">The sequence shown here is derived from an EMBL/GenBank/DDBJ whole genome shotgun (WGS) entry which is preliminary data.</text>
</comment>
<evidence type="ECO:0000313" key="3">
    <source>
        <dbReference type="Proteomes" id="UP000460435"/>
    </source>
</evidence>
<keyword evidence="1" id="KW-0472">Membrane</keyword>
<dbReference type="Proteomes" id="UP000460435">
    <property type="component" value="Unassembled WGS sequence"/>
</dbReference>